<proteinExistence type="predicted"/>
<evidence type="ECO:0000313" key="1">
    <source>
        <dbReference type="EMBL" id="MET4538597.1"/>
    </source>
</evidence>
<dbReference type="GeneID" id="92751326"/>
<evidence type="ECO:0000313" key="2">
    <source>
        <dbReference type="Proteomes" id="UP001549307"/>
    </source>
</evidence>
<dbReference type="SUPFAM" id="SSF49899">
    <property type="entry name" value="Concanavalin A-like lectins/glucanases"/>
    <property type="match status" value="1"/>
</dbReference>
<dbReference type="RefSeq" id="WP_354226135.1">
    <property type="nucleotide sequence ID" value="NZ_JBEPSN010000001.1"/>
</dbReference>
<protein>
    <submittedName>
        <fullName evidence="1">Uncharacterized protein</fullName>
    </submittedName>
</protein>
<name>A0ABV2P1G4_9MICC</name>
<dbReference type="Proteomes" id="UP001549307">
    <property type="component" value="Unassembled WGS sequence"/>
</dbReference>
<dbReference type="EMBL" id="JBEPSN010000001">
    <property type="protein sequence ID" value="MET4538597.1"/>
    <property type="molecule type" value="Genomic_DNA"/>
</dbReference>
<dbReference type="InterPro" id="IPR013320">
    <property type="entry name" value="ConA-like_dom_sf"/>
</dbReference>
<keyword evidence="2" id="KW-1185">Reference proteome</keyword>
<organism evidence="1 2">
    <name type="scientific">Arthrobacter bambusae</name>
    <dbReference type="NCBI Taxonomy" id="1338426"/>
    <lineage>
        <taxon>Bacteria</taxon>
        <taxon>Bacillati</taxon>
        <taxon>Actinomycetota</taxon>
        <taxon>Actinomycetes</taxon>
        <taxon>Micrococcales</taxon>
        <taxon>Micrococcaceae</taxon>
        <taxon>Arthrobacter</taxon>
    </lineage>
</organism>
<reference evidence="1 2" key="1">
    <citation type="submission" date="2024-06" db="EMBL/GenBank/DDBJ databases">
        <title>Sorghum-associated microbial communities from plants grown in Nebraska, USA.</title>
        <authorList>
            <person name="Schachtman D."/>
        </authorList>
    </citation>
    <scope>NUCLEOTIDE SEQUENCE [LARGE SCALE GENOMIC DNA]</scope>
    <source>
        <strain evidence="1 2">3552</strain>
    </source>
</reference>
<comment type="caution">
    <text evidence="1">The sequence shown here is derived from an EMBL/GenBank/DDBJ whole genome shotgun (WGS) entry which is preliminary data.</text>
</comment>
<accession>A0ABV2P1G4</accession>
<gene>
    <name evidence="1" type="ORF">ABIE37_000352</name>
</gene>
<sequence length="378" mass="40976">MSSLEIHGQADRFNVGPLEDISFTVVCGGSSSFQTQLFRIEKYRNEAATPFIETVPVTSTIDTTTERAVHATCLRPFLEVPDSASALTGAPGVTVGALIRPDDPEASLQGVVTAWDTSSSSGVGLFLQKRKLTLLVGDRRATLELSLPEELRPALWYEVAASYDLTSGLGAVFMRPCTSTREERRGSQTTTGHRRLEQLPPVPMMIGTSVKYVSGWMAAEESFKGTIESPYVIAKSTPATDLWGLHARRLQAPDLVAAWDFSEGLSEGGIHIDQLPDVIGSFPAHCVNAPMRAVPGHRSCIAGGIGTTPESGAIHLLDRRPDPERWKSRMVLPVPQTLQAGFYAVRLKASTVEEFVPFVVSPATEPDDPLQQTQPESH</sequence>